<dbReference type="Proteomes" id="UP001149860">
    <property type="component" value="Chromosome"/>
</dbReference>
<dbReference type="EMBL" id="CP168151">
    <property type="protein sequence ID" value="XFD38777.1"/>
    <property type="molecule type" value="Genomic_DNA"/>
</dbReference>
<organism evidence="1 2">
    <name type="scientific">Lentilactobacillus terminaliae</name>
    <dbReference type="NCBI Taxonomy" id="3003483"/>
    <lineage>
        <taxon>Bacteria</taxon>
        <taxon>Bacillati</taxon>
        <taxon>Bacillota</taxon>
        <taxon>Bacilli</taxon>
        <taxon>Lactobacillales</taxon>
        <taxon>Lactobacillaceae</taxon>
        <taxon>Lentilactobacillus</taxon>
    </lineage>
</organism>
<reference evidence="1" key="1">
    <citation type="submission" date="2024-08" db="EMBL/GenBank/DDBJ databases">
        <title>Lentilactobacillus sp. nov., isolated from tree bark.</title>
        <authorList>
            <person name="Phuengjayaem S."/>
            <person name="Tanasupawat S."/>
        </authorList>
    </citation>
    <scope>NUCLEOTIDE SEQUENCE</scope>
    <source>
        <strain evidence="1">SPB1-3</strain>
    </source>
</reference>
<name>A0ACD5DBU3_9LACO</name>
<accession>A0ACD5DBU3</accession>
<proteinExistence type="predicted"/>
<protein>
    <submittedName>
        <fullName evidence="1">TspO/MBR family protein</fullName>
    </submittedName>
</protein>
<evidence type="ECO:0000313" key="2">
    <source>
        <dbReference type="Proteomes" id="UP001149860"/>
    </source>
</evidence>
<gene>
    <name evidence="1" type="ORF">O0236_004905</name>
</gene>
<evidence type="ECO:0000313" key="1">
    <source>
        <dbReference type="EMBL" id="XFD38777.1"/>
    </source>
</evidence>
<keyword evidence="2" id="KW-1185">Reference proteome</keyword>
<sequence>MNDRVKINYLKMIGFIIGVEILGFCSSLLSGNIREIYNGLALPPFSPPGPLFGIVWPILYVLLGISGYLFWIHRNISPTDNWLFWIQLVLNLLWTIIFFNFAWFWIGVLIILTMDGLTIKIIIQLNRGKLVLAKWLMVPYLLWILFATYLAIGVAILN</sequence>